<name>A0A2G9WUY9_9HYPH</name>
<gene>
    <name evidence="1" type="ORF">CJ014_14425</name>
</gene>
<evidence type="ECO:0000313" key="2">
    <source>
        <dbReference type="Proteomes" id="UP000231070"/>
    </source>
</evidence>
<accession>A0A2G9WUY9</accession>
<dbReference type="Proteomes" id="UP000231070">
    <property type="component" value="Unassembled WGS sequence"/>
</dbReference>
<protein>
    <submittedName>
        <fullName evidence="1">Transglutaminase</fullName>
    </submittedName>
</protein>
<dbReference type="PANTHER" id="PTHR39327">
    <property type="match status" value="1"/>
</dbReference>
<dbReference type="Gene3D" id="3.10.620.30">
    <property type="match status" value="1"/>
</dbReference>
<dbReference type="OrthoDB" id="7206808at2"/>
<proteinExistence type="predicted"/>
<dbReference type="PANTHER" id="PTHR39327:SF1">
    <property type="entry name" value="BLR5470 PROTEIN"/>
    <property type="match status" value="1"/>
</dbReference>
<dbReference type="EMBL" id="NQVN01000009">
    <property type="protein sequence ID" value="PIO98517.1"/>
    <property type="molecule type" value="Genomic_DNA"/>
</dbReference>
<dbReference type="Pfam" id="PF06035">
    <property type="entry name" value="Peptidase_C93"/>
    <property type="match status" value="1"/>
</dbReference>
<comment type="caution">
    <text evidence="1">The sequence shown here is derived from an EMBL/GenBank/DDBJ whole genome shotgun (WGS) entry which is preliminary data.</text>
</comment>
<keyword evidence="2" id="KW-1185">Reference proteome</keyword>
<reference evidence="1 2" key="1">
    <citation type="submission" date="2017-08" db="EMBL/GenBank/DDBJ databases">
        <title>Pleomorphomonas carboxidotrophicus sp. nov., a new mesophilic hydrogenogenic carboxidotroph.</title>
        <authorList>
            <person name="Esquivel-Elizondo S."/>
            <person name="Krajmalnik-Brown R."/>
            <person name="Maldonado J."/>
        </authorList>
    </citation>
    <scope>NUCLEOTIDE SEQUENCE [LARGE SCALE GENOMIC DNA]</scope>
    <source>
        <strain evidence="1 2">SVCO-16</strain>
    </source>
</reference>
<organism evidence="1 2">
    <name type="scientific">Pleomorphomonas carboxyditropha</name>
    <dbReference type="NCBI Taxonomy" id="2023338"/>
    <lineage>
        <taxon>Bacteria</taxon>
        <taxon>Pseudomonadati</taxon>
        <taxon>Pseudomonadota</taxon>
        <taxon>Alphaproteobacteria</taxon>
        <taxon>Hyphomicrobiales</taxon>
        <taxon>Pleomorphomonadaceae</taxon>
        <taxon>Pleomorphomonas</taxon>
    </lineage>
</organism>
<dbReference type="RefSeq" id="WP_100081192.1">
    <property type="nucleotide sequence ID" value="NZ_NQVN01000009.1"/>
</dbReference>
<dbReference type="AlphaFoldDB" id="A0A2G9WUY9"/>
<evidence type="ECO:0000313" key="1">
    <source>
        <dbReference type="EMBL" id="PIO98517.1"/>
    </source>
</evidence>
<sequence>MSIHGVAAPPVGYVQFCATYPADCRPQKDIDQVVTLTQAVWNQLNQVNTAVNTAVLPATDMEIYGVLERWDYPKLAGDCEDYVLEKRRDLIQSGWPQSALLITVVRDETGSGHAVLTVRTNRGDVVLDNKTDKILVWADTPYTYLKRQSTRDPNSWDLIEDARTSLVGSLK</sequence>
<dbReference type="InterPro" id="IPR010319">
    <property type="entry name" value="Transglutaminase-like_Cys_pept"/>
</dbReference>